<evidence type="ECO:0008006" key="5">
    <source>
        <dbReference type="Google" id="ProtNLM"/>
    </source>
</evidence>
<dbReference type="InterPro" id="IPR029488">
    <property type="entry name" value="Hmw/CFAP97"/>
</dbReference>
<accession>A0AAV7IQZ8</accession>
<proteinExistence type="inferred from homology"/>
<reference evidence="3 4" key="1">
    <citation type="journal article" date="2021" name="J. Hered.">
        <title>A chromosome-level genome assembly of the parasitoid wasp, Cotesia glomerata (Hymenoptera: Braconidae).</title>
        <authorList>
            <person name="Pinto B.J."/>
            <person name="Weis J.J."/>
            <person name="Gamble T."/>
            <person name="Ode P.J."/>
            <person name="Paul R."/>
            <person name="Zaspel J.M."/>
        </authorList>
    </citation>
    <scope>NUCLEOTIDE SEQUENCE [LARGE SCALE GENOMIC DNA]</scope>
    <source>
        <strain evidence="3">CgM1</strain>
    </source>
</reference>
<name>A0AAV7IQZ8_COTGL</name>
<evidence type="ECO:0000256" key="2">
    <source>
        <dbReference type="SAM" id="MobiDB-lite"/>
    </source>
</evidence>
<organism evidence="3 4">
    <name type="scientific">Cotesia glomerata</name>
    <name type="common">Lepidopteran parasitic wasp</name>
    <name type="synonym">Apanteles glomeratus</name>
    <dbReference type="NCBI Taxonomy" id="32391"/>
    <lineage>
        <taxon>Eukaryota</taxon>
        <taxon>Metazoa</taxon>
        <taxon>Ecdysozoa</taxon>
        <taxon>Arthropoda</taxon>
        <taxon>Hexapoda</taxon>
        <taxon>Insecta</taxon>
        <taxon>Pterygota</taxon>
        <taxon>Neoptera</taxon>
        <taxon>Endopterygota</taxon>
        <taxon>Hymenoptera</taxon>
        <taxon>Apocrita</taxon>
        <taxon>Ichneumonoidea</taxon>
        <taxon>Braconidae</taxon>
        <taxon>Microgastrinae</taxon>
        <taxon>Cotesia</taxon>
    </lineage>
</organism>
<dbReference type="PANTHER" id="PTHR23035">
    <property type="entry name" value="CILIA- AND FLAGELLA-ASSOCIATED PROTEIN 97-RELATED"/>
    <property type="match status" value="1"/>
</dbReference>
<comment type="caution">
    <text evidence="3">The sequence shown here is derived from an EMBL/GenBank/DDBJ whole genome shotgun (WGS) entry which is preliminary data.</text>
</comment>
<protein>
    <recommendedName>
        <fullName evidence="5">Cilia- and flagella-associated protein 97</fullName>
    </recommendedName>
</protein>
<dbReference type="InterPro" id="IPR038791">
    <property type="entry name" value="Cfap97/Hemingway"/>
</dbReference>
<gene>
    <name evidence="3" type="ORF">KQX54_017628</name>
</gene>
<feature type="region of interest" description="Disordered" evidence="2">
    <location>
        <begin position="1"/>
        <end position="76"/>
    </location>
</feature>
<dbReference type="AlphaFoldDB" id="A0AAV7IQZ8"/>
<sequence length="199" mass="23022">MTSYDPGEEIKPENVLKNSDSDCDYSYSDEFDSDSNSDVTNVTRRSSSSSSTLSTSSKFRTKTISPSEMRLDLPEDEESLANLKREDNYSSLSMTSSERVRIARRFNDRDMHSRYPRKNMSFTNMQVMKIERDNQCLLNKIMANHKPISDNKSLGFANRLSSSAINRRKLQRKIEEENMMMLRKIQSAKPRVLTGSRKY</sequence>
<feature type="compositionally biased region" description="Low complexity" evidence="2">
    <location>
        <begin position="36"/>
        <end position="58"/>
    </location>
</feature>
<keyword evidence="4" id="KW-1185">Reference proteome</keyword>
<dbReference type="Pfam" id="PF13879">
    <property type="entry name" value="Hmw_CFAP97"/>
    <property type="match status" value="1"/>
</dbReference>
<dbReference type="PANTHER" id="PTHR23035:SF1">
    <property type="entry name" value="CILIA- AND FLAGELLA-ASSOCIATED PROTEIN 97"/>
    <property type="match status" value="1"/>
</dbReference>
<evidence type="ECO:0000313" key="4">
    <source>
        <dbReference type="Proteomes" id="UP000826195"/>
    </source>
</evidence>
<comment type="similarity">
    <text evidence="1">Belongs to the CFAP97 family.</text>
</comment>
<evidence type="ECO:0000256" key="1">
    <source>
        <dbReference type="ARBA" id="ARBA00008315"/>
    </source>
</evidence>
<feature type="compositionally biased region" description="Acidic residues" evidence="2">
    <location>
        <begin position="21"/>
        <end position="35"/>
    </location>
</feature>
<evidence type="ECO:0000313" key="3">
    <source>
        <dbReference type="EMBL" id="KAH0555324.1"/>
    </source>
</evidence>
<dbReference type="EMBL" id="JAHXZJ010001119">
    <property type="protein sequence ID" value="KAH0555324.1"/>
    <property type="molecule type" value="Genomic_DNA"/>
</dbReference>
<dbReference type="Proteomes" id="UP000826195">
    <property type="component" value="Unassembled WGS sequence"/>
</dbReference>
<dbReference type="GO" id="GO:0007283">
    <property type="term" value="P:spermatogenesis"/>
    <property type="evidence" value="ECO:0007669"/>
    <property type="project" value="TreeGrafter"/>
</dbReference>